<protein>
    <submittedName>
        <fullName evidence="1">Uncharacterized protein</fullName>
    </submittedName>
</protein>
<dbReference type="EMBL" id="SJPJ01000001">
    <property type="protein sequence ID" value="TWT80886.1"/>
    <property type="molecule type" value="Genomic_DNA"/>
</dbReference>
<dbReference type="RefSeq" id="WP_146396198.1">
    <property type="nucleotide sequence ID" value="NZ_SJPJ01000001.1"/>
</dbReference>
<comment type="caution">
    <text evidence="1">The sequence shown here is derived from an EMBL/GenBank/DDBJ whole genome shotgun (WGS) entry which is preliminary data.</text>
</comment>
<organism evidence="1 2">
    <name type="scientific">Novipirellula herctigrandis</name>
    <dbReference type="NCBI Taxonomy" id="2527986"/>
    <lineage>
        <taxon>Bacteria</taxon>
        <taxon>Pseudomonadati</taxon>
        <taxon>Planctomycetota</taxon>
        <taxon>Planctomycetia</taxon>
        <taxon>Pirellulales</taxon>
        <taxon>Pirellulaceae</taxon>
        <taxon>Novipirellula</taxon>
    </lineage>
</organism>
<dbReference type="Proteomes" id="UP000315010">
    <property type="component" value="Unassembled WGS sequence"/>
</dbReference>
<reference evidence="1 2" key="1">
    <citation type="submission" date="2019-02" db="EMBL/GenBank/DDBJ databases">
        <title>Deep-cultivation of Planctomycetes and their phenomic and genomic characterization uncovers novel biology.</title>
        <authorList>
            <person name="Wiegand S."/>
            <person name="Jogler M."/>
            <person name="Boedeker C."/>
            <person name="Pinto D."/>
            <person name="Vollmers J."/>
            <person name="Rivas-Marin E."/>
            <person name="Kohn T."/>
            <person name="Peeters S.H."/>
            <person name="Heuer A."/>
            <person name="Rast P."/>
            <person name="Oberbeckmann S."/>
            <person name="Bunk B."/>
            <person name="Jeske O."/>
            <person name="Meyerdierks A."/>
            <person name="Storesund J.E."/>
            <person name="Kallscheuer N."/>
            <person name="Luecker S."/>
            <person name="Lage O.M."/>
            <person name="Pohl T."/>
            <person name="Merkel B.J."/>
            <person name="Hornburger P."/>
            <person name="Mueller R.-W."/>
            <person name="Bruemmer F."/>
            <person name="Labrenz M."/>
            <person name="Spormann A.M."/>
            <person name="Op Den Camp H."/>
            <person name="Overmann J."/>
            <person name="Amann R."/>
            <person name="Jetten M.S.M."/>
            <person name="Mascher T."/>
            <person name="Medema M.H."/>
            <person name="Devos D.P."/>
            <person name="Kaster A.-K."/>
            <person name="Ovreas L."/>
            <person name="Rohde M."/>
            <person name="Galperin M.Y."/>
            <person name="Jogler C."/>
        </authorList>
    </citation>
    <scope>NUCLEOTIDE SEQUENCE [LARGE SCALE GENOMIC DNA]</scope>
    <source>
        <strain evidence="1 2">CA13</strain>
    </source>
</reference>
<dbReference type="AlphaFoldDB" id="A0A5C5Z1F3"/>
<accession>A0A5C5Z1F3</accession>
<keyword evidence="2" id="KW-1185">Reference proteome</keyword>
<evidence type="ECO:0000313" key="1">
    <source>
        <dbReference type="EMBL" id="TWT80886.1"/>
    </source>
</evidence>
<sequence>MIQIAYLMLYCVKQAKTCELSAEFSGQTWKRRYRFTRNEIKSQRQGVVGGFEKGRFAVLPANVRGCGYRKSVNLIQDSNTLP</sequence>
<name>A0A5C5Z1F3_9BACT</name>
<gene>
    <name evidence="1" type="ORF">CA13_23320</name>
</gene>
<evidence type="ECO:0000313" key="2">
    <source>
        <dbReference type="Proteomes" id="UP000315010"/>
    </source>
</evidence>
<proteinExistence type="predicted"/>